<dbReference type="CDD" id="cd00009">
    <property type="entry name" value="AAA"/>
    <property type="match status" value="1"/>
</dbReference>
<evidence type="ECO:0000256" key="6">
    <source>
        <dbReference type="ARBA" id="ARBA00023121"/>
    </source>
</evidence>
<keyword evidence="6 8" id="KW-0446">Lipid-binding</keyword>
<dbReference type="Proteomes" id="UP000199322">
    <property type="component" value="Unassembled WGS sequence"/>
</dbReference>
<evidence type="ECO:0000313" key="16">
    <source>
        <dbReference type="Proteomes" id="UP000199322"/>
    </source>
</evidence>
<keyword evidence="4 8" id="KW-0547">Nucleotide-binding</keyword>
<dbReference type="SUPFAM" id="SSF52540">
    <property type="entry name" value="P-loop containing nucleoside triphosphate hydrolases"/>
    <property type="match status" value="1"/>
</dbReference>
<dbReference type="PRINTS" id="PR00051">
    <property type="entry name" value="DNAA"/>
</dbReference>
<evidence type="ECO:0000256" key="11">
    <source>
        <dbReference type="RuleBase" id="RU004227"/>
    </source>
</evidence>
<evidence type="ECO:0000256" key="8">
    <source>
        <dbReference type="HAMAP-Rule" id="MF_00377"/>
    </source>
</evidence>
<sequence>MFKDDLLEKLKMNISRETWNNWLSTSEIVHMNEKEVVIGLSNHFIKDTVEKKYNTVIKDTITNILGREVKISYKIKTIDQAKNRTSGPLIKNRPLKLSEFNSEFTFGSFVIGESNRMAYYSSMEVAKNPGKFNPLFIYGDVGLGKTHLMHAIANHILEHSTDLRVKYLTAEDFMNEMMDSIRAQNMDNFRERFRKTVDILLIDDVQFLIGKNNVQNELFHTFNSLFNAGKQVIVCSDRTPDELATFHPRLISRFEMGLIVNVGTPDEDTRYLIAKKMANMISLNLSDDVAHYLAENVNRNLRRLRGAIMNLMLHTKITGEPATVYSAKKIVESIMRMNNSKVKYNSKEAYETIKINSLINSVLDEFEITRDELYSNSRKKSVSQSRQVLAYLLKIYLKMPVKNIAKMLKRNHSTISHSIKKIDQSLLIGNNKLKAKIDNIKEKIENEKVDIDIA</sequence>
<feature type="binding site" evidence="8">
    <location>
        <position position="145"/>
    </location>
    <ligand>
        <name>ATP</name>
        <dbReference type="ChEBI" id="CHEBI:30616"/>
    </ligand>
</feature>
<dbReference type="AlphaFoldDB" id="A0A1G6IPB1"/>
<evidence type="ECO:0000256" key="1">
    <source>
        <dbReference type="ARBA" id="ARBA00006583"/>
    </source>
</evidence>
<dbReference type="InterPro" id="IPR013159">
    <property type="entry name" value="DnaA_C"/>
</dbReference>
<feature type="binding site" evidence="8">
    <location>
        <position position="146"/>
    </location>
    <ligand>
        <name>ATP</name>
        <dbReference type="ChEBI" id="CHEBI:30616"/>
    </ligand>
</feature>
<dbReference type="SMART" id="SM00382">
    <property type="entry name" value="AAA"/>
    <property type="match status" value="1"/>
</dbReference>
<dbReference type="InterPro" id="IPR018312">
    <property type="entry name" value="Chromosome_initiator_DnaA_CS"/>
</dbReference>
<keyword evidence="7 8" id="KW-0238">DNA-binding</keyword>
<reference evidence="14 16" key="1">
    <citation type="submission" date="2016-10" db="EMBL/GenBank/DDBJ databases">
        <authorList>
            <person name="de Groot N.N."/>
        </authorList>
    </citation>
    <scope>NUCLEOTIDE SEQUENCE [LARGE SCALE GENOMIC DNA]</scope>
    <source>
        <strain evidence="14 16">WG14</strain>
    </source>
</reference>
<name>A0A1G6IPB1_9BACT</name>
<reference evidence="15 17" key="2">
    <citation type="submission" date="2019-04" db="EMBL/GenBank/DDBJ databases">
        <title>Draft genome sequence data and analysis of a Fermenting Bacterium, Geotoga petraea strain HO-Geo1, isolated from heavy-oil petroleum reservoir in Russia.</title>
        <authorList>
            <person name="Grouzdev D.S."/>
            <person name="Semenova E.M."/>
            <person name="Sokolova D.S."/>
            <person name="Tourova T.P."/>
            <person name="Poltaraus A.B."/>
            <person name="Nazina T.N."/>
        </authorList>
    </citation>
    <scope>NUCLEOTIDE SEQUENCE [LARGE SCALE GENOMIC DNA]</scope>
    <source>
        <strain evidence="15 17">HO-Geo1</strain>
    </source>
</reference>
<dbReference type="Gene3D" id="1.10.1750.10">
    <property type="match status" value="1"/>
</dbReference>
<dbReference type="GO" id="GO:0005886">
    <property type="term" value="C:plasma membrane"/>
    <property type="evidence" value="ECO:0007669"/>
    <property type="project" value="TreeGrafter"/>
</dbReference>
<feature type="binding site" evidence="8">
    <location>
        <position position="144"/>
    </location>
    <ligand>
        <name>ATP</name>
        <dbReference type="ChEBI" id="CHEBI:30616"/>
    </ligand>
</feature>
<feature type="region of interest" description="Domain I, interacts with DnaA modulators" evidence="8">
    <location>
        <begin position="1"/>
        <end position="77"/>
    </location>
</feature>
<comment type="subunit">
    <text evidence="8">Oligomerizes as a right-handed, spiral filament on DNA at oriC.</text>
</comment>
<evidence type="ECO:0000313" key="15">
    <source>
        <dbReference type="EMBL" id="TGG89263.1"/>
    </source>
</evidence>
<dbReference type="GO" id="GO:0006275">
    <property type="term" value="P:regulation of DNA replication"/>
    <property type="evidence" value="ECO:0007669"/>
    <property type="project" value="UniProtKB-UniRule"/>
</dbReference>
<dbReference type="InterPro" id="IPR013317">
    <property type="entry name" value="DnaA_dom"/>
</dbReference>
<keyword evidence="3 8" id="KW-0235">DNA replication</keyword>
<comment type="caution">
    <text evidence="8">Lacks conserved residue(s) required for the propagation of feature annotation.</text>
</comment>
<accession>A0A1G6IPB1</accession>
<dbReference type="GO" id="GO:0005737">
    <property type="term" value="C:cytoplasm"/>
    <property type="evidence" value="ECO:0007669"/>
    <property type="project" value="UniProtKB-SubCell"/>
</dbReference>
<evidence type="ECO:0000313" key="17">
    <source>
        <dbReference type="Proteomes" id="UP000297288"/>
    </source>
</evidence>
<evidence type="ECO:0000259" key="12">
    <source>
        <dbReference type="SMART" id="SM00382"/>
    </source>
</evidence>
<dbReference type="NCBIfam" id="TIGR00362">
    <property type="entry name" value="DnaA"/>
    <property type="match status" value="1"/>
</dbReference>
<proteinExistence type="inferred from homology"/>
<dbReference type="RefSeq" id="WP_091402416.1">
    <property type="nucleotide sequence ID" value="NZ_FMYV01000001.1"/>
</dbReference>
<organism evidence="14 16">
    <name type="scientific">Geotoga petraea</name>
    <dbReference type="NCBI Taxonomy" id="28234"/>
    <lineage>
        <taxon>Bacteria</taxon>
        <taxon>Thermotogati</taxon>
        <taxon>Thermotogota</taxon>
        <taxon>Thermotogae</taxon>
        <taxon>Petrotogales</taxon>
        <taxon>Petrotogaceae</taxon>
        <taxon>Geotoga</taxon>
    </lineage>
</organism>
<dbReference type="SUPFAM" id="SSF48295">
    <property type="entry name" value="TrpR-like"/>
    <property type="match status" value="1"/>
</dbReference>
<feature type="binding site" evidence="8">
    <location>
        <position position="142"/>
    </location>
    <ligand>
        <name>ATP</name>
        <dbReference type="ChEBI" id="CHEBI:30616"/>
    </ligand>
</feature>
<protein>
    <recommendedName>
        <fullName evidence="8 9">Chromosomal replication initiator protein DnaA</fullName>
    </recommendedName>
</protein>
<dbReference type="PANTHER" id="PTHR30050:SF2">
    <property type="entry name" value="CHROMOSOMAL REPLICATION INITIATOR PROTEIN DNAA"/>
    <property type="match status" value="1"/>
</dbReference>
<dbReference type="InterPro" id="IPR024633">
    <property type="entry name" value="DnaA_N_dom"/>
</dbReference>
<evidence type="ECO:0000256" key="5">
    <source>
        <dbReference type="ARBA" id="ARBA00022840"/>
    </source>
</evidence>
<dbReference type="GO" id="GO:0003688">
    <property type="term" value="F:DNA replication origin binding"/>
    <property type="evidence" value="ECO:0007669"/>
    <property type="project" value="UniProtKB-UniRule"/>
</dbReference>
<comment type="subcellular location">
    <subcellularLocation>
        <location evidence="8">Cytoplasm</location>
    </subcellularLocation>
</comment>
<dbReference type="OrthoDB" id="9807019at2"/>
<dbReference type="InterPro" id="IPR003593">
    <property type="entry name" value="AAA+_ATPase"/>
</dbReference>
<keyword evidence="5 8" id="KW-0067">ATP-binding</keyword>
<evidence type="ECO:0000313" key="14">
    <source>
        <dbReference type="EMBL" id="SDC08317.1"/>
    </source>
</evidence>
<dbReference type="InterPro" id="IPR038454">
    <property type="entry name" value="DnaA_N_sf"/>
</dbReference>
<evidence type="ECO:0000259" key="13">
    <source>
        <dbReference type="SMART" id="SM00760"/>
    </source>
</evidence>
<keyword evidence="16" id="KW-1185">Reference proteome</keyword>
<keyword evidence="2 8" id="KW-0963">Cytoplasm</keyword>
<dbReference type="GO" id="GO:0005524">
    <property type="term" value="F:ATP binding"/>
    <property type="evidence" value="ECO:0007669"/>
    <property type="project" value="UniProtKB-UniRule"/>
</dbReference>
<dbReference type="HAMAP" id="MF_00377">
    <property type="entry name" value="DnaA_bact"/>
    <property type="match status" value="1"/>
</dbReference>
<gene>
    <name evidence="8 15" type="primary">dnaA</name>
    <name evidence="15" type="ORF">E4650_03485</name>
    <name evidence="14" type="ORF">SAMN04488588_0443</name>
</gene>
<evidence type="ECO:0000256" key="7">
    <source>
        <dbReference type="ARBA" id="ARBA00023125"/>
    </source>
</evidence>
<dbReference type="SMART" id="SM00760">
    <property type="entry name" value="Bac_DnaA_C"/>
    <property type="match status" value="1"/>
</dbReference>
<dbReference type="Proteomes" id="UP000297288">
    <property type="component" value="Unassembled WGS sequence"/>
</dbReference>
<dbReference type="CDD" id="cd06571">
    <property type="entry name" value="Bac_DnaA_C"/>
    <property type="match status" value="1"/>
</dbReference>
<dbReference type="Pfam" id="PF11638">
    <property type="entry name" value="DnaA_N"/>
    <property type="match status" value="1"/>
</dbReference>
<dbReference type="FunFam" id="3.40.50.300:FF:000668">
    <property type="entry name" value="Chromosomal replication initiator protein DnaA"/>
    <property type="match status" value="1"/>
</dbReference>
<dbReference type="PANTHER" id="PTHR30050">
    <property type="entry name" value="CHROMOSOMAL REPLICATION INITIATOR PROTEIN DNAA"/>
    <property type="match status" value="1"/>
</dbReference>
<dbReference type="Gene3D" id="1.10.8.60">
    <property type="match status" value="1"/>
</dbReference>
<dbReference type="Pfam" id="PF00308">
    <property type="entry name" value="Bac_DnaA"/>
    <property type="match status" value="1"/>
</dbReference>
<dbReference type="InterPro" id="IPR010921">
    <property type="entry name" value="Trp_repressor/repl_initiator"/>
</dbReference>
<comment type="function">
    <text evidence="8 10">Plays an essential role in the initiation and regulation of chromosomal replication. ATP-DnaA binds to the origin of replication (oriC) to initiate formation of the DNA replication initiation complex once per cell cycle. Binds the DnaA box (a 9 base pair repeat at the origin) and separates the double-stranded (ds)DNA. Forms a right-handed helical filament on oriC DNA; dsDNA binds to the exterior of the filament while single-stranded (ss)DNA is stabiized in the filament's interior. The ATP-DnaA-oriC complex binds and stabilizes one strand of the AT-rich DNA unwinding element (DUE), permitting loading of DNA polymerase. After initiation quickly degrades to an ADP-DnaA complex that is not apt for DNA replication. Binds acidic phospholipids.</text>
</comment>
<dbReference type="GO" id="GO:0006270">
    <property type="term" value="P:DNA replication initiation"/>
    <property type="evidence" value="ECO:0007669"/>
    <property type="project" value="UniProtKB-UniRule"/>
</dbReference>
<dbReference type="Gene3D" id="3.30.300.180">
    <property type="match status" value="1"/>
</dbReference>
<evidence type="ECO:0000256" key="3">
    <source>
        <dbReference type="ARBA" id="ARBA00022705"/>
    </source>
</evidence>
<dbReference type="Pfam" id="PF08299">
    <property type="entry name" value="Bac_DnaA_C"/>
    <property type="match status" value="1"/>
</dbReference>
<dbReference type="PROSITE" id="PS01008">
    <property type="entry name" value="DNAA"/>
    <property type="match status" value="1"/>
</dbReference>
<dbReference type="Gene3D" id="3.40.50.300">
    <property type="entry name" value="P-loop containing nucleotide triphosphate hydrolases"/>
    <property type="match status" value="1"/>
</dbReference>
<dbReference type="STRING" id="28234.SAMN04488588_0443"/>
<comment type="domain">
    <text evidence="8">Domain I is involved in oligomerization and binding regulators, domain II is flexibile and of varying length in different bacteria, domain III forms the AAA+ region, while domain IV binds dsDNA.</text>
</comment>
<evidence type="ECO:0000256" key="10">
    <source>
        <dbReference type="RuleBase" id="RU000577"/>
    </source>
</evidence>
<evidence type="ECO:0000256" key="4">
    <source>
        <dbReference type="ARBA" id="ARBA00022741"/>
    </source>
</evidence>
<dbReference type="InterPro" id="IPR027417">
    <property type="entry name" value="P-loop_NTPase"/>
</dbReference>
<dbReference type="EMBL" id="SRME01000001">
    <property type="protein sequence ID" value="TGG89263.1"/>
    <property type="molecule type" value="Genomic_DNA"/>
</dbReference>
<evidence type="ECO:0000256" key="2">
    <source>
        <dbReference type="ARBA" id="ARBA00022490"/>
    </source>
</evidence>
<dbReference type="InterPro" id="IPR020591">
    <property type="entry name" value="Chromosome_initiator_DnaA-like"/>
</dbReference>
<feature type="region of interest" description="Domain IV, binds dsDNA" evidence="8">
    <location>
        <begin position="316"/>
        <end position="454"/>
    </location>
</feature>
<dbReference type="EMBL" id="FMYV01000001">
    <property type="protein sequence ID" value="SDC08317.1"/>
    <property type="molecule type" value="Genomic_DNA"/>
</dbReference>
<comment type="similarity">
    <text evidence="1 8 11">Belongs to the DnaA family.</text>
</comment>
<dbReference type="InterPro" id="IPR001957">
    <property type="entry name" value="Chromosome_initiator_DnaA"/>
</dbReference>
<dbReference type="GO" id="GO:0008289">
    <property type="term" value="F:lipid binding"/>
    <property type="evidence" value="ECO:0007669"/>
    <property type="project" value="UniProtKB-KW"/>
</dbReference>
<feature type="domain" description="Chromosomal replication initiator DnaA C-terminal" evidence="13">
    <location>
        <begin position="354"/>
        <end position="422"/>
    </location>
</feature>
<feature type="region of interest" description="Domain III, AAA+ region" evidence="8">
    <location>
        <begin position="99"/>
        <end position="315"/>
    </location>
</feature>
<feature type="domain" description="AAA+ ATPase" evidence="12">
    <location>
        <begin position="131"/>
        <end position="260"/>
    </location>
</feature>
<evidence type="ECO:0000256" key="9">
    <source>
        <dbReference type="NCBIfam" id="TIGR00362"/>
    </source>
</evidence>